<dbReference type="PANTHER" id="PTHR11559">
    <property type="entry name" value="CARBOXYLESTERASE"/>
    <property type="match status" value="1"/>
</dbReference>
<evidence type="ECO:0000259" key="2">
    <source>
        <dbReference type="Pfam" id="PF00135"/>
    </source>
</evidence>
<evidence type="ECO:0000313" key="4">
    <source>
        <dbReference type="Proteomes" id="UP000094527"/>
    </source>
</evidence>
<evidence type="ECO:0000313" key="3">
    <source>
        <dbReference type="EMBL" id="ODM96612.1"/>
    </source>
</evidence>
<dbReference type="SUPFAM" id="SSF53474">
    <property type="entry name" value="alpha/beta-Hydrolases"/>
    <property type="match status" value="1"/>
</dbReference>
<dbReference type="AlphaFoldDB" id="A0A1D2MUL7"/>
<gene>
    <name evidence="3" type="ORF">Ocin01_10069</name>
</gene>
<sequence>MKRFLSTGDEASPGNWGLKDQVVYINIIIHPNGNYLVLALRWVSENIASFGGDANSVTIFGESADNDDNMYVYFYPAGASSVQFHFMSQLSRGMSSNINYFYNYYNSHNVNLIIRDMTGYFHRGVSQSGCATCFWSIDERAPETAKRFGSLLNCTGTSKEMISCLRSKDASQLASTHLYFLVRFMFVVTSFLEYMTFGASGTAEEWLMYPVVVFGPVVEPAHPGAFLSEHPEELYKQNKVAKVPWISGYNSDEGAINIAVLLLDNKTTLQLNNEWEKYGPVFLAMKNSSGSNNLETLKKVREYYLGDKEISFNNRKLAIDMFGDRYSVSCGLKAMRYHSIHTGQPVYAYHLSFNGKYSIVQLLGQNSQDWGASHLNDLVYQFNNTAYYPELKLEDEEYKLSQIMNNMWSNFATHGKPYLSNSGQIKDIWEPIDQSENLDSPLKFLDLTLNPKMIPDPFLERDRFWRDLELLD</sequence>
<dbReference type="InterPro" id="IPR050309">
    <property type="entry name" value="Type-B_Carboxylest/Lipase"/>
</dbReference>
<dbReference type="STRING" id="48709.A0A1D2MUL7"/>
<comment type="caution">
    <text evidence="3">The sequence shown here is derived from an EMBL/GenBank/DDBJ whole genome shotgun (WGS) entry which is preliminary data.</text>
</comment>
<feature type="domain" description="Carboxylesterase type B" evidence="2">
    <location>
        <begin position="4"/>
        <end position="94"/>
    </location>
</feature>
<dbReference type="EMBL" id="LJIJ01000521">
    <property type="protein sequence ID" value="ODM96612.1"/>
    <property type="molecule type" value="Genomic_DNA"/>
</dbReference>
<feature type="domain" description="Carboxylesterase type B" evidence="2">
    <location>
        <begin position="113"/>
        <end position="457"/>
    </location>
</feature>
<dbReference type="Gene3D" id="3.40.50.1820">
    <property type="entry name" value="alpha/beta hydrolase"/>
    <property type="match status" value="1"/>
</dbReference>
<evidence type="ECO:0000256" key="1">
    <source>
        <dbReference type="ARBA" id="ARBA00023180"/>
    </source>
</evidence>
<accession>A0A1D2MUL7</accession>
<keyword evidence="4" id="KW-1185">Reference proteome</keyword>
<dbReference type="OrthoDB" id="19653at2759"/>
<dbReference type="InterPro" id="IPR002018">
    <property type="entry name" value="CarbesteraseB"/>
</dbReference>
<dbReference type="Proteomes" id="UP000094527">
    <property type="component" value="Unassembled WGS sequence"/>
</dbReference>
<organism evidence="3 4">
    <name type="scientific">Orchesella cincta</name>
    <name type="common">Springtail</name>
    <name type="synonym">Podura cincta</name>
    <dbReference type="NCBI Taxonomy" id="48709"/>
    <lineage>
        <taxon>Eukaryota</taxon>
        <taxon>Metazoa</taxon>
        <taxon>Ecdysozoa</taxon>
        <taxon>Arthropoda</taxon>
        <taxon>Hexapoda</taxon>
        <taxon>Collembola</taxon>
        <taxon>Entomobryomorpha</taxon>
        <taxon>Entomobryoidea</taxon>
        <taxon>Orchesellidae</taxon>
        <taxon>Orchesellinae</taxon>
        <taxon>Orchesella</taxon>
    </lineage>
</organism>
<keyword evidence="1" id="KW-0325">Glycoprotein</keyword>
<dbReference type="InterPro" id="IPR029058">
    <property type="entry name" value="AB_hydrolase_fold"/>
</dbReference>
<dbReference type="Pfam" id="PF00135">
    <property type="entry name" value="COesterase"/>
    <property type="match status" value="2"/>
</dbReference>
<proteinExistence type="predicted"/>
<protein>
    <submittedName>
        <fullName evidence="3">Venom carboxylesterase-6</fullName>
    </submittedName>
</protein>
<reference evidence="3 4" key="1">
    <citation type="journal article" date="2016" name="Genome Biol. Evol.">
        <title>Gene Family Evolution Reflects Adaptation to Soil Environmental Stressors in the Genome of the Collembolan Orchesella cincta.</title>
        <authorList>
            <person name="Faddeeva-Vakhrusheva A."/>
            <person name="Derks M.F."/>
            <person name="Anvar S.Y."/>
            <person name="Agamennone V."/>
            <person name="Suring W."/>
            <person name="Smit S."/>
            <person name="van Straalen N.M."/>
            <person name="Roelofs D."/>
        </authorList>
    </citation>
    <scope>NUCLEOTIDE SEQUENCE [LARGE SCALE GENOMIC DNA]</scope>
    <source>
        <tissue evidence="3">Mixed pool</tissue>
    </source>
</reference>
<name>A0A1D2MUL7_ORCCI</name>